<dbReference type="SUPFAM" id="SSF54928">
    <property type="entry name" value="RNA-binding domain, RBD"/>
    <property type="match status" value="1"/>
</dbReference>
<dbReference type="GO" id="GO:0016567">
    <property type="term" value="P:protein ubiquitination"/>
    <property type="evidence" value="ECO:0007669"/>
    <property type="project" value="TreeGrafter"/>
</dbReference>
<feature type="compositionally biased region" description="Basic and acidic residues" evidence="2">
    <location>
        <begin position="320"/>
        <end position="341"/>
    </location>
</feature>
<feature type="region of interest" description="Disordered" evidence="2">
    <location>
        <begin position="441"/>
        <end position="500"/>
    </location>
</feature>
<dbReference type="GO" id="GO:0003723">
    <property type="term" value="F:RNA binding"/>
    <property type="evidence" value="ECO:0007669"/>
    <property type="project" value="InterPro"/>
</dbReference>
<dbReference type="InterPro" id="IPR035979">
    <property type="entry name" value="RBD_domain_sf"/>
</dbReference>
<dbReference type="Gene3D" id="3.30.70.330">
    <property type="match status" value="1"/>
</dbReference>
<dbReference type="STRING" id="454286.A0A0J8QTM4"/>
<gene>
    <name evidence="4" type="ORF">CISG_05045</name>
</gene>
<evidence type="ECO:0000313" key="5">
    <source>
        <dbReference type="Proteomes" id="UP000054559"/>
    </source>
</evidence>
<dbReference type="InterPro" id="IPR012677">
    <property type="entry name" value="Nucleotide-bd_a/b_plait_sf"/>
</dbReference>
<evidence type="ECO:0000256" key="2">
    <source>
        <dbReference type="SAM" id="MobiDB-lite"/>
    </source>
</evidence>
<dbReference type="SMART" id="SM00361">
    <property type="entry name" value="RRM_1"/>
    <property type="match status" value="1"/>
</dbReference>
<reference evidence="5" key="1">
    <citation type="journal article" date="2010" name="Genome Res.">
        <title>Population genomic sequencing of Coccidioides fungi reveals recent hybridization and transposon control.</title>
        <authorList>
            <person name="Neafsey D.E."/>
            <person name="Barker B.M."/>
            <person name="Sharpton T.J."/>
            <person name="Stajich J.E."/>
            <person name="Park D.J."/>
            <person name="Whiston E."/>
            <person name="Hung C.-Y."/>
            <person name="McMahan C."/>
            <person name="White J."/>
            <person name="Sykes S."/>
            <person name="Heiman D."/>
            <person name="Young S."/>
            <person name="Zeng Q."/>
            <person name="Abouelleil A."/>
            <person name="Aftuck L."/>
            <person name="Bessette D."/>
            <person name="Brown A."/>
            <person name="FitzGerald M."/>
            <person name="Lui A."/>
            <person name="Macdonald J.P."/>
            <person name="Priest M."/>
            <person name="Orbach M.J."/>
            <person name="Galgiani J.N."/>
            <person name="Kirkland T.N."/>
            <person name="Cole G.T."/>
            <person name="Birren B.W."/>
            <person name="Henn M.R."/>
            <person name="Taylor J.W."/>
            <person name="Rounsley S.D."/>
        </authorList>
    </citation>
    <scope>NUCLEOTIDE SEQUENCE [LARGE SCALE GENOMIC DNA]</scope>
    <source>
        <strain evidence="5">RMSCC 3703</strain>
    </source>
</reference>
<feature type="coiled-coil region" evidence="1">
    <location>
        <begin position="71"/>
        <end position="104"/>
    </location>
</feature>
<dbReference type="PANTHER" id="PTHR12603">
    <property type="entry name" value="CCR4-NOT TRANSCRIPTION COMPLEX RELATED"/>
    <property type="match status" value="1"/>
</dbReference>
<organism evidence="4 5">
    <name type="scientific">Coccidioides immitis RMSCC 3703</name>
    <dbReference type="NCBI Taxonomy" id="454286"/>
    <lineage>
        <taxon>Eukaryota</taxon>
        <taxon>Fungi</taxon>
        <taxon>Dikarya</taxon>
        <taxon>Ascomycota</taxon>
        <taxon>Pezizomycotina</taxon>
        <taxon>Eurotiomycetes</taxon>
        <taxon>Eurotiomycetidae</taxon>
        <taxon>Onygenales</taxon>
        <taxon>Onygenaceae</taxon>
        <taxon>Coccidioides</taxon>
    </lineage>
</organism>
<dbReference type="Proteomes" id="UP000054559">
    <property type="component" value="Unassembled WGS sequence"/>
</dbReference>
<feature type="compositionally biased region" description="Low complexity" evidence="2">
    <location>
        <begin position="248"/>
        <end position="259"/>
    </location>
</feature>
<dbReference type="AlphaFoldDB" id="A0A0J8QTM4"/>
<evidence type="ECO:0000256" key="1">
    <source>
        <dbReference type="SAM" id="Coils"/>
    </source>
</evidence>
<dbReference type="Pfam" id="PF00076">
    <property type="entry name" value="RRM_1"/>
    <property type="match status" value="1"/>
</dbReference>
<feature type="domain" description="RNA recognition motif" evidence="3">
    <location>
        <begin position="116"/>
        <end position="198"/>
    </location>
</feature>
<dbReference type="GO" id="GO:0004842">
    <property type="term" value="F:ubiquitin-protein transferase activity"/>
    <property type="evidence" value="ECO:0007669"/>
    <property type="project" value="InterPro"/>
</dbReference>
<evidence type="ECO:0000313" key="4">
    <source>
        <dbReference type="EMBL" id="KMU75410.1"/>
    </source>
</evidence>
<accession>A0A0J8QTM4</accession>
<dbReference type="GO" id="GO:0030014">
    <property type="term" value="C:CCR4-NOT complex"/>
    <property type="evidence" value="ECO:0007669"/>
    <property type="project" value="InterPro"/>
</dbReference>
<dbReference type="FunFam" id="3.30.70.330:FF:000257">
    <property type="entry name" value="CCR4-NOT core complex subunit Not4"/>
    <property type="match status" value="1"/>
</dbReference>
<sequence>MIPLSMMMMRSALSALKNLIFRTRTSSHVLAATKYVSFATTTSKPIARRADVLTADASYDENTIQYRVPDADELKADLALKHRKAAAAKKKEQEKREIEASSRKNLAGVRVVQKNLVYVIGLNPTIRDENQLLQTLRGDQYFGQYGEIEKIVVSKAKPGGNPNQGIGVYVTFAKKSDAASCIAAVDGSANGDRVLSVTTEIAPSCMRPEKIAIEFSRQDLSSMNTISSQRPHPNYPNVSANQSRAYTPGSQSGPSSSLSMQRHTNKDEGTRMPANDSPALPSSASWANKDALAHRTRRPSVAASCGTPSPKPATATIATKPEESRAATEKRTHQNVEESRQHTPTPGPSSRLEQRDSVSPRRPLSVSQDRGMVLYNLVKAINSPEFRFQFSAAGLSADELAFIENHPSLIDPYGGVKRRAMREKAEQERAKQEVEAKMLLHANQPEEETLEGGSSQLGGEPEESHSGPGPAGRSGREQQAIQPPSQQATASSSAVGSPVSAGHQFQSLNVNGRALTPLQQQQLMLLKSTTGQQSGLLDQLQTSSINGYDHNPLSRPSAFQNQMPPVGAISGHARQSSRFSFANESNAKNPNHRLLSQQAAVMQASTTNPMATANAQQHGLSSHFFTSGVQGPPPGLKTAGTPPVSGGGMFAQGHGFTSTMNNNLGLNVKQDGNADLMRELMRARSGTSGGGVQTLEATKLDLADPSILQARMHQSNATAVAGQGLYGSQGQGGYNHSNMVFNGGFARW</sequence>
<dbReference type="InterPro" id="IPR039780">
    <property type="entry name" value="Mot2"/>
</dbReference>
<dbReference type="InterPro" id="IPR003954">
    <property type="entry name" value="RRM_euk-type"/>
</dbReference>
<proteinExistence type="predicted"/>
<feature type="region of interest" description="Disordered" evidence="2">
    <location>
        <begin position="224"/>
        <end position="365"/>
    </location>
</feature>
<name>A0A0J8QTM4_COCIT</name>
<evidence type="ECO:0000259" key="3">
    <source>
        <dbReference type="SMART" id="SM00361"/>
    </source>
</evidence>
<dbReference type="InterPro" id="IPR000504">
    <property type="entry name" value="RRM_dom"/>
</dbReference>
<feature type="compositionally biased region" description="Low complexity" evidence="2">
    <location>
        <begin position="478"/>
        <end position="500"/>
    </location>
</feature>
<feature type="compositionally biased region" description="Polar residues" evidence="2">
    <location>
        <begin position="224"/>
        <end position="245"/>
    </location>
</feature>
<dbReference type="EMBL" id="DS268140">
    <property type="protein sequence ID" value="KMU75410.1"/>
    <property type="molecule type" value="Genomic_DNA"/>
</dbReference>
<dbReference type="OrthoDB" id="1923159at2759"/>
<keyword evidence="1" id="KW-0175">Coiled coil</keyword>
<dbReference type="PANTHER" id="PTHR12603:SF0">
    <property type="entry name" value="CCR4-NOT TRANSCRIPTION COMPLEX SUBUNIT 4"/>
    <property type="match status" value="1"/>
</dbReference>
<protein>
    <recommendedName>
        <fullName evidence="3">RNA recognition motif domain-containing protein</fullName>
    </recommendedName>
</protein>